<evidence type="ECO:0000256" key="8">
    <source>
        <dbReference type="SAM" id="Phobius"/>
    </source>
</evidence>
<dbReference type="AlphaFoldDB" id="A0A167RXA9"/>
<dbReference type="OrthoDB" id="270763at2759"/>
<accession>A0A167RXA9</accession>
<dbReference type="PANTHER" id="PTHR21183">
    <property type="entry name" value="RIBOSOMAL PROTEIN L47, MITOCHONDRIAL-RELATED"/>
    <property type="match status" value="1"/>
</dbReference>
<dbReference type="Gene3D" id="6.10.330.20">
    <property type="match status" value="1"/>
</dbReference>
<keyword evidence="3" id="KW-0689">Ribosomal protein</keyword>
<evidence type="ECO:0000256" key="1">
    <source>
        <dbReference type="ARBA" id="ARBA00004173"/>
    </source>
</evidence>
<keyword evidence="5" id="KW-0687">Ribonucleoprotein</keyword>
<evidence type="ECO:0000313" key="10">
    <source>
        <dbReference type="Proteomes" id="UP000076738"/>
    </source>
</evidence>
<dbReference type="InterPro" id="IPR038340">
    <property type="entry name" value="MRP-L47_sf"/>
</dbReference>
<organism evidence="9 10">
    <name type="scientific">Calocera viscosa (strain TUFC12733)</name>
    <dbReference type="NCBI Taxonomy" id="1330018"/>
    <lineage>
        <taxon>Eukaryota</taxon>
        <taxon>Fungi</taxon>
        <taxon>Dikarya</taxon>
        <taxon>Basidiomycota</taxon>
        <taxon>Agaricomycotina</taxon>
        <taxon>Dacrymycetes</taxon>
        <taxon>Dacrymycetales</taxon>
        <taxon>Dacrymycetaceae</taxon>
        <taxon>Calocera</taxon>
    </lineage>
</organism>
<dbReference type="GO" id="GO:0032543">
    <property type="term" value="P:mitochondrial translation"/>
    <property type="evidence" value="ECO:0007669"/>
    <property type="project" value="TreeGrafter"/>
</dbReference>
<dbReference type="GO" id="GO:0005762">
    <property type="term" value="C:mitochondrial large ribosomal subunit"/>
    <property type="evidence" value="ECO:0007669"/>
    <property type="project" value="TreeGrafter"/>
</dbReference>
<dbReference type="STRING" id="1330018.A0A167RXA9"/>
<name>A0A167RXA9_CALVF</name>
<dbReference type="GO" id="GO:0003735">
    <property type="term" value="F:structural constituent of ribosome"/>
    <property type="evidence" value="ECO:0007669"/>
    <property type="project" value="InterPro"/>
</dbReference>
<sequence length="222" mass="25395">MSLLRRLPSLFPSLPSTSLLPLPRAHPLPLQHTRTLRLGKGIFHPSYDKAVPQFRSALDRRATQPLPDGTLRPNLHVPVKEDHGLWMFFHRDKEGVAVSLEMGDKRTDYSGRSWSAPELRRKSFLDLHTLWYVLQRERNVLYTQLEEWKKVGGVAEQFTNIYRLNRRVSASIIIIIIIIPFPIPSSGGVLLLLANLWRFPACPSSHILFPTSIAPLPRSNTR</sequence>
<dbReference type="Proteomes" id="UP000076738">
    <property type="component" value="Unassembled WGS sequence"/>
</dbReference>
<comment type="subcellular location">
    <subcellularLocation>
        <location evidence="1">Mitochondrion</location>
    </subcellularLocation>
</comment>
<protein>
    <recommendedName>
        <fullName evidence="6">Large ribosomal subunit protein uL29m</fullName>
    </recommendedName>
    <alternativeName>
        <fullName evidence="7">54S ribosomal protein L4, mitochondrial</fullName>
    </alternativeName>
</protein>
<dbReference type="PANTHER" id="PTHR21183:SF18">
    <property type="entry name" value="LARGE RIBOSOMAL SUBUNIT PROTEIN UL29M"/>
    <property type="match status" value="1"/>
</dbReference>
<keyword evidence="4" id="KW-0496">Mitochondrion</keyword>
<keyword evidence="8" id="KW-1133">Transmembrane helix</keyword>
<dbReference type="InterPro" id="IPR010729">
    <property type="entry name" value="Ribosomal_uL29_mit"/>
</dbReference>
<proteinExistence type="inferred from homology"/>
<comment type="similarity">
    <text evidence="2">Belongs to the universal ribosomal protein uL29 family.</text>
</comment>
<evidence type="ECO:0000256" key="4">
    <source>
        <dbReference type="ARBA" id="ARBA00023128"/>
    </source>
</evidence>
<keyword evidence="8" id="KW-0812">Transmembrane</keyword>
<dbReference type="Pfam" id="PF06984">
    <property type="entry name" value="MRP-L47"/>
    <property type="match status" value="1"/>
</dbReference>
<evidence type="ECO:0000256" key="2">
    <source>
        <dbReference type="ARBA" id="ARBA00009254"/>
    </source>
</evidence>
<gene>
    <name evidence="9" type="ORF">CALVIDRAFT_532984</name>
</gene>
<keyword evidence="8" id="KW-0472">Membrane</keyword>
<feature type="transmembrane region" description="Helical" evidence="8">
    <location>
        <begin position="172"/>
        <end position="197"/>
    </location>
</feature>
<reference evidence="9 10" key="1">
    <citation type="journal article" date="2016" name="Mol. Biol. Evol.">
        <title>Comparative Genomics of Early-Diverging Mushroom-Forming Fungi Provides Insights into the Origins of Lignocellulose Decay Capabilities.</title>
        <authorList>
            <person name="Nagy L.G."/>
            <person name="Riley R."/>
            <person name="Tritt A."/>
            <person name="Adam C."/>
            <person name="Daum C."/>
            <person name="Floudas D."/>
            <person name="Sun H."/>
            <person name="Yadav J.S."/>
            <person name="Pangilinan J."/>
            <person name="Larsson K.H."/>
            <person name="Matsuura K."/>
            <person name="Barry K."/>
            <person name="Labutti K."/>
            <person name="Kuo R."/>
            <person name="Ohm R.A."/>
            <person name="Bhattacharya S.S."/>
            <person name="Shirouzu T."/>
            <person name="Yoshinaga Y."/>
            <person name="Martin F.M."/>
            <person name="Grigoriev I.V."/>
            <person name="Hibbett D.S."/>
        </authorList>
    </citation>
    <scope>NUCLEOTIDE SEQUENCE [LARGE SCALE GENOMIC DNA]</scope>
    <source>
        <strain evidence="9 10">TUFC12733</strain>
    </source>
</reference>
<evidence type="ECO:0000256" key="5">
    <source>
        <dbReference type="ARBA" id="ARBA00023274"/>
    </source>
</evidence>
<dbReference type="EMBL" id="KV417267">
    <property type="protein sequence ID" value="KZP01376.1"/>
    <property type="molecule type" value="Genomic_DNA"/>
</dbReference>
<evidence type="ECO:0000256" key="7">
    <source>
        <dbReference type="ARBA" id="ARBA00035399"/>
    </source>
</evidence>
<keyword evidence="10" id="KW-1185">Reference proteome</keyword>
<evidence type="ECO:0000256" key="3">
    <source>
        <dbReference type="ARBA" id="ARBA00022980"/>
    </source>
</evidence>
<evidence type="ECO:0000256" key="6">
    <source>
        <dbReference type="ARBA" id="ARBA00035289"/>
    </source>
</evidence>
<evidence type="ECO:0000313" key="9">
    <source>
        <dbReference type="EMBL" id="KZP01376.1"/>
    </source>
</evidence>